<comment type="subcellular location">
    <subcellularLocation>
        <location evidence="1">Cell membrane</location>
        <topology evidence="1">Multi-pass membrane protein</topology>
    </subcellularLocation>
</comment>
<dbReference type="PANTHER" id="PTHR30472:SF27">
    <property type="entry name" value="PETROBACTIN IMPORT SYSTEM PERMEASE PROTEIN YCLN"/>
    <property type="match status" value="1"/>
</dbReference>
<sequence length="319" mass="33285">MLKISLILPLSLILIAASLLTGAGSVSLSSLMAGSSDNAGLILLASRLPRTLALILAGGSLAIAGTIMQMLTQNRFVEPSTAGTTESAALGMLTAMLIFPDMPVIGKMVFAALFAMAGTALFLKLVRHIPARSVLMVPLTGIMLAGVIGAVTSFLAYRFDMLQSLGAWSNGDFSMVLRGRYEILWIGLALAILAYLTAARFTLAGLGEAVAVSAGLNYRRAMLTGLAIVALTSASVVVTVGTIPFVGLIVPNVVSLIFGDNLRKTLPIIAFGGAALVLACDILGRILIMPYEIPVGTMMGIIGSMTFLYLLLRRDAHAS</sequence>
<dbReference type="EMBL" id="VHLG01000011">
    <property type="protein sequence ID" value="TPW28819.1"/>
    <property type="molecule type" value="Genomic_DNA"/>
</dbReference>
<proteinExistence type="inferred from homology"/>
<gene>
    <name evidence="9" type="ORF">FJU08_15945</name>
</gene>
<keyword evidence="5 8" id="KW-0812">Transmembrane</keyword>
<feature type="transmembrane region" description="Helical" evidence="8">
    <location>
        <begin position="223"/>
        <end position="246"/>
    </location>
</feature>
<dbReference type="CDD" id="cd06550">
    <property type="entry name" value="TM_ABC_iron-siderophores_like"/>
    <property type="match status" value="1"/>
</dbReference>
<dbReference type="AlphaFoldDB" id="A0A506U8D7"/>
<dbReference type="PANTHER" id="PTHR30472">
    <property type="entry name" value="FERRIC ENTEROBACTIN TRANSPORT SYSTEM PERMEASE PROTEIN"/>
    <property type="match status" value="1"/>
</dbReference>
<dbReference type="GO" id="GO:0005886">
    <property type="term" value="C:plasma membrane"/>
    <property type="evidence" value="ECO:0007669"/>
    <property type="project" value="UniProtKB-SubCell"/>
</dbReference>
<keyword evidence="7 8" id="KW-0472">Membrane</keyword>
<dbReference type="InterPro" id="IPR037294">
    <property type="entry name" value="ABC_BtuC-like"/>
</dbReference>
<feature type="transmembrane region" description="Helical" evidence="8">
    <location>
        <begin position="266"/>
        <end position="288"/>
    </location>
</feature>
<evidence type="ECO:0000256" key="7">
    <source>
        <dbReference type="ARBA" id="ARBA00023136"/>
    </source>
</evidence>
<evidence type="ECO:0000256" key="8">
    <source>
        <dbReference type="SAM" id="Phobius"/>
    </source>
</evidence>
<protein>
    <submittedName>
        <fullName evidence="9">Iron chelate uptake ABC transporter family permease subunit</fullName>
    </submittedName>
</protein>
<keyword evidence="6 8" id="KW-1133">Transmembrane helix</keyword>
<dbReference type="GO" id="GO:0022857">
    <property type="term" value="F:transmembrane transporter activity"/>
    <property type="evidence" value="ECO:0007669"/>
    <property type="project" value="InterPro"/>
</dbReference>
<dbReference type="SUPFAM" id="SSF81345">
    <property type="entry name" value="ABC transporter involved in vitamin B12 uptake, BtuC"/>
    <property type="match status" value="1"/>
</dbReference>
<feature type="transmembrane region" description="Helical" evidence="8">
    <location>
        <begin position="183"/>
        <end position="203"/>
    </location>
</feature>
<dbReference type="GO" id="GO:0033214">
    <property type="term" value="P:siderophore-iron import into cell"/>
    <property type="evidence" value="ECO:0007669"/>
    <property type="project" value="TreeGrafter"/>
</dbReference>
<evidence type="ECO:0000256" key="2">
    <source>
        <dbReference type="ARBA" id="ARBA00007935"/>
    </source>
</evidence>
<evidence type="ECO:0000256" key="5">
    <source>
        <dbReference type="ARBA" id="ARBA00022692"/>
    </source>
</evidence>
<keyword evidence="4" id="KW-1003">Cell membrane</keyword>
<evidence type="ECO:0000256" key="6">
    <source>
        <dbReference type="ARBA" id="ARBA00022989"/>
    </source>
</evidence>
<organism evidence="9 10">
    <name type="scientific">Martelella alba</name>
    <dbReference type="NCBI Taxonomy" id="2590451"/>
    <lineage>
        <taxon>Bacteria</taxon>
        <taxon>Pseudomonadati</taxon>
        <taxon>Pseudomonadota</taxon>
        <taxon>Alphaproteobacteria</taxon>
        <taxon>Hyphomicrobiales</taxon>
        <taxon>Aurantimonadaceae</taxon>
        <taxon>Martelella</taxon>
    </lineage>
</organism>
<feature type="transmembrane region" description="Helical" evidence="8">
    <location>
        <begin position="295"/>
        <end position="312"/>
    </location>
</feature>
<name>A0A506U8D7_9HYPH</name>
<accession>A0A506U8D7</accession>
<dbReference type="Pfam" id="PF01032">
    <property type="entry name" value="FecCD"/>
    <property type="match status" value="1"/>
</dbReference>
<dbReference type="OrthoDB" id="9811975at2"/>
<keyword evidence="3" id="KW-0813">Transport</keyword>
<keyword evidence="10" id="KW-1185">Reference proteome</keyword>
<reference evidence="9 10" key="1">
    <citation type="submission" date="2019-06" db="EMBL/GenBank/DDBJ databases">
        <authorList>
            <person name="Li M."/>
        </authorList>
    </citation>
    <scope>NUCLEOTIDE SEQUENCE [LARGE SCALE GENOMIC DNA]</scope>
    <source>
        <strain evidence="9 10">BGMRC2036</strain>
    </source>
</reference>
<evidence type="ECO:0000256" key="3">
    <source>
        <dbReference type="ARBA" id="ARBA00022448"/>
    </source>
</evidence>
<comment type="similarity">
    <text evidence="2">Belongs to the binding-protein-dependent transport system permease family. FecCD subfamily.</text>
</comment>
<dbReference type="Gene3D" id="1.10.3470.10">
    <property type="entry name" value="ABC transporter involved in vitamin B12 uptake, BtuC"/>
    <property type="match status" value="1"/>
</dbReference>
<evidence type="ECO:0000256" key="1">
    <source>
        <dbReference type="ARBA" id="ARBA00004651"/>
    </source>
</evidence>
<evidence type="ECO:0000313" key="10">
    <source>
        <dbReference type="Proteomes" id="UP000318801"/>
    </source>
</evidence>
<feature type="transmembrane region" description="Helical" evidence="8">
    <location>
        <begin position="48"/>
        <end position="68"/>
    </location>
</feature>
<dbReference type="Proteomes" id="UP000318801">
    <property type="component" value="Unassembled WGS sequence"/>
</dbReference>
<feature type="transmembrane region" description="Helical" evidence="8">
    <location>
        <begin position="135"/>
        <end position="157"/>
    </location>
</feature>
<dbReference type="RefSeq" id="WP_141150018.1">
    <property type="nucleotide sequence ID" value="NZ_VHLG01000011.1"/>
</dbReference>
<evidence type="ECO:0000256" key="4">
    <source>
        <dbReference type="ARBA" id="ARBA00022475"/>
    </source>
</evidence>
<evidence type="ECO:0000313" key="9">
    <source>
        <dbReference type="EMBL" id="TPW28819.1"/>
    </source>
</evidence>
<feature type="transmembrane region" description="Helical" evidence="8">
    <location>
        <begin position="105"/>
        <end position="123"/>
    </location>
</feature>
<comment type="caution">
    <text evidence="9">The sequence shown here is derived from an EMBL/GenBank/DDBJ whole genome shotgun (WGS) entry which is preliminary data.</text>
</comment>
<dbReference type="InterPro" id="IPR000522">
    <property type="entry name" value="ABC_transptr_permease_BtuC"/>
</dbReference>